<sequence>MEFLTGIETNFADMNNTTRDGNKLIRFIPCPSNGPLCFDVEWDIWKISRVDSHDMAFGRDFYWIPPVPYNQLYWLNPRLFYDWPRHSDFATQRQRFMTYIPLRGEGRLYGLTAFCSNRGFVGLGTHFDSRPHSAVPYQSSVYWTIKNRIFFLGPHFPQSYTVFRSIFTPDDGEIHGLYYDMTPGISGIKSLGAICRPYGSMAEQKHNQHQSIPEMPPTQGVISLLRTSPFTSFTSQAYLKDIASVKACSTGSRCTGMLLCYNSDERCFLGQWYDNTEVQADIQEMSLQSCDALRFYFTHQDNRPRLISVKARSATAPVETGVMFVDIVYGEEIGWMFSGQSDLIFCGSD</sequence>
<organism evidence="1 2">
    <name type="scientific">Aspergillus melleus</name>
    <dbReference type="NCBI Taxonomy" id="138277"/>
    <lineage>
        <taxon>Eukaryota</taxon>
        <taxon>Fungi</taxon>
        <taxon>Dikarya</taxon>
        <taxon>Ascomycota</taxon>
        <taxon>Pezizomycotina</taxon>
        <taxon>Eurotiomycetes</taxon>
        <taxon>Eurotiomycetidae</taxon>
        <taxon>Eurotiales</taxon>
        <taxon>Aspergillaceae</taxon>
        <taxon>Aspergillus</taxon>
        <taxon>Aspergillus subgen. Circumdati</taxon>
    </lineage>
</organism>
<dbReference type="EMBL" id="JAOPJF010000034">
    <property type="protein sequence ID" value="KAK1143970.1"/>
    <property type="molecule type" value="Genomic_DNA"/>
</dbReference>
<evidence type="ECO:0000313" key="2">
    <source>
        <dbReference type="Proteomes" id="UP001177260"/>
    </source>
</evidence>
<gene>
    <name evidence="1" type="ORF">N8T08_005879</name>
</gene>
<reference evidence="1 2" key="1">
    <citation type="journal article" date="2023" name="ACS Omega">
        <title>Identification of the Neoaspergillic Acid Biosynthesis Gene Cluster by Establishing an In Vitro CRISPR-Ribonucleoprotein Genetic System in Aspergillus melleus.</title>
        <authorList>
            <person name="Yuan B."/>
            <person name="Grau M.F."/>
            <person name="Murata R.M."/>
            <person name="Torok T."/>
            <person name="Venkateswaran K."/>
            <person name="Stajich J.E."/>
            <person name="Wang C.C.C."/>
        </authorList>
    </citation>
    <scope>NUCLEOTIDE SEQUENCE [LARGE SCALE GENOMIC DNA]</scope>
    <source>
        <strain evidence="1 2">IMV 1140</strain>
    </source>
</reference>
<accession>A0ACC3B1D3</accession>
<name>A0ACC3B1D3_9EURO</name>
<evidence type="ECO:0000313" key="1">
    <source>
        <dbReference type="EMBL" id="KAK1143970.1"/>
    </source>
</evidence>
<dbReference type="Proteomes" id="UP001177260">
    <property type="component" value="Unassembled WGS sequence"/>
</dbReference>
<proteinExistence type="predicted"/>
<protein>
    <submittedName>
        <fullName evidence="1">Uncharacterized protein</fullName>
    </submittedName>
</protein>
<keyword evidence="2" id="KW-1185">Reference proteome</keyword>
<comment type="caution">
    <text evidence="1">The sequence shown here is derived from an EMBL/GenBank/DDBJ whole genome shotgun (WGS) entry which is preliminary data.</text>
</comment>